<organism evidence="4">
    <name type="scientific">marine sediment metagenome</name>
    <dbReference type="NCBI Taxonomy" id="412755"/>
    <lineage>
        <taxon>unclassified sequences</taxon>
        <taxon>metagenomes</taxon>
        <taxon>ecological metagenomes</taxon>
    </lineage>
</organism>
<evidence type="ECO:0000256" key="2">
    <source>
        <dbReference type="ARBA" id="ARBA00011741"/>
    </source>
</evidence>
<name>A0A0F9BFJ4_9ZZZZ</name>
<sequence length="92" mass="10078">MIAGADIPVVPRGVRVHWDRVREGWVLLGPERAITLDPIAHAIMTEIDGARSFDQIVAALAEKYQAPAAEIAKDSAGFLTALLNRRFLETAR</sequence>
<evidence type="ECO:0000256" key="1">
    <source>
        <dbReference type="ARBA" id="ARBA00004886"/>
    </source>
</evidence>
<dbReference type="NCBIfam" id="TIGR03859">
    <property type="entry name" value="PQQ_PqqD"/>
    <property type="match status" value="1"/>
</dbReference>
<dbReference type="EMBL" id="LAZR01052340">
    <property type="protein sequence ID" value="KKK83186.1"/>
    <property type="molecule type" value="Genomic_DNA"/>
</dbReference>
<dbReference type="GO" id="GO:0018189">
    <property type="term" value="P:pyrroloquinoline quinone biosynthetic process"/>
    <property type="evidence" value="ECO:0007669"/>
    <property type="project" value="UniProtKB-UniPathway"/>
</dbReference>
<dbReference type="InterPro" id="IPR041881">
    <property type="entry name" value="PqqD_sf"/>
</dbReference>
<dbReference type="Pfam" id="PF05402">
    <property type="entry name" value="PqqD"/>
    <property type="match status" value="1"/>
</dbReference>
<gene>
    <name evidence="4" type="ORF">LCGC14_2795910</name>
</gene>
<protein>
    <recommendedName>
        <fullName evidence="5">Coenzyme PQQ synthesis protein D</fullName>
    </recommendedName>
</protein>
<evidence type="ECO:0008006" key="5">
    <source>
        <dbReference type="Google" id="ProtNLM"/>
    </source>
</evidence>
<proteinExistence type="predicted"/>
<dbReference type="Gene3D" id="1.10.10.1150">
    <property type="entry name" value="Coenzyme PQQ synthesis protein D (PqqD)"/>
    <property type="match status" value="1"/>
</dbReference>
<dbReference type="InterPro" id="IPR008792">
    <property type="entry name" value="PQQD"/>
</dbReference>
<reference evidence="4" key="1">
    <citation type="journal article" date="2015" name="Nature">
        <title>Complex archaea that bridge the gap between prokaryotes and eukaryotes.</title>
        <authorList>
            <person name="Spang A."/>
            <person name="Saw J.H."/>
            <person name="Jorgensen S.L."/>
            <person name="Zaremba-Niedzwiedzka K."/>
            <person name="Martijn J."/>
            <person name="Lind A.E."/>
            <person name="van Eijk R."/>
            <person name="Schleper C."/>
            <person name="Guy L."/>
            <person name="Ettema T.J."/>
        </authorList>
    </citation>
    <scope>NUCLEOTIDE SEQUENCE</scope>
</reference>
<dbReference type="UniPathway" id="UPA00539"/>
<comment type="pathway">
    <text evidence="1">Cofactor biosynthesis; pyrroloquinoline quinone biosynthesis.</text>
</comment>
<dbReference type="GO" id="GO:0048038">
    <property type="term" value="F:quinone binding"/>
    <property type="evidence" value="ECO:0007669"/>
    <property type="project" value="InterPro"/>
</dbReference>
<accession>A0A0F9BFJ4</accession>
<comment type="subunit">
    <text evidence="2">Monomer. Interacts with PqqE.</text>
</comment>
<evidence type="ECO:0000256" key="3">
    <source>
        <dbReference type="ARBA" id="ARBA00022905"/>
    </source>
</evidence>
<dbReference type="InterPro" id="IPR022479">
    <property type="entry name" value="PqqD_bac"/>
</dbReference>
<comment type="caution">
    <text evidence="4">The sequence shown here is derived from an EMBL/GenBank/DDBJ whole genome shotgun (WGS) entry which is preliminary data.</text>
</comment>
<keyword evidence="3" id="KW-0884">PQQ biosynthesis</keyword>
<evidence type="ECO:0000313" key="4">
    <source>
        <dbReference type="EMBL" id="KKK83186.1"/>
    </source>
</evidence>
<dbReference type="AlphaFoldDB" id="A0A0F9BFJ4"/>